<feature type="transmembrane region" description="Helical" evidence="10">
    <location>
        <begin position="524"/>
        <end position="543"/>
    </location>
</feature>
<dbReference type="RefSeq" id="WP_296935689.1">
    <property type="nucleotide sequence ID" value="NZ_LT598928.1"/>
</dbReference>
<keyword evidence="2" id="KW-0813">Transport</keyword>
<organism evidence="12">
    <name type="scientific">uncultured Desulfovibrio sp</name>
    <dbReference type="NCBI Taxonomy" id="167968"/>
    <lineage>
        <taxon>Bacteria</taxon>
        <taxon>Pseudomonadati</taxon>
        <taxon>Thermodesulfobacteriota</taxon>
        <taxon>Desulfovibrionia</taxon>
        <taxon>Desulfovibrionales</taxon>
        <taxon>Desulfovibrionaceae</taxon>
        <taxon>Desulfovibrio</taxon>
        <taxon>environmental samples</taxon>
    </lineage>
</organism>
<dbReference type="PANTHER" id="PTHR11795:SF447">
    <property type="entry name" value="ABC TRANSPORTER PERMEASE PROTEIN"/>
    <property type="match status" value="1"/>
</dbReference>
<keyword evidence="3" id="KW-1003">Cell membrane</keyword>
<dbReference type="Pfam" id="PF02653">
    <property type="entry name" value="BPD_transp_2"/>
    <property type="match status" value="1"/>
</dbReference>
<evidence type="ECO:0000256" key="8">
    <source>
        <dbReference type="ARBA" id="ARBA00037998"/>
    </source>
</evidence>
<evidence type="ECO:0000256" key="4">
    <source>
        <dbReference type="ARBA" id="ARBA00022692"/>
    </source>
</evidence>
<comment type="similarity">
    <text evidence="8">Belongs to the binding-protein-dependent transport system permease family. LivHM subfamily.</text>
</comment>
<keyword evidence="6 10" id="KW-1133">Transmembrane helix</keyword>
<feature type="transmembrane region" description="Helical" evidence="10">
    <location>
        <begin position="267"/>
        <end position="290"/>
    </location>
</feature>
<evidence type="ECO:0000256" key="9">
    <source>
        <dbReference type="SAM" id="MobiDB-lite"/>
    </source>
</evidence>
<accession>A0A212JPQ4</accession>
<feature type="signal peptide" evidence="11">
    <location>
        <begin position="1"/>
        <end position="21"/>
    </location>
</feature>
<evidence type="ECO:0000313" key="12">
    <source>
        <dbReference type="EMBL" id="SBW01409.1"/>
    </source>
</evidence>
<dbReference type="CDD" id="cd06582">
    <property type="entry name" value="TM_PBP1_LivH_like"/>
    <property type="match status" value="1"/>
</dbReference>
<reference evidence="12" key="1">
    <citation type="submission" date="2016-04" db="EMBL/GenBank/DDBJ databases">
        <authorList>
            <person name="Evans L.H."/>
            <person name="Alamgir A."/>
            <person name="Owens N."/>
            <person name="Weber N.D."/>
            <person name="Virtaneva K."/>
            <person name="Barbian K."/>
            <person name="Babar A."/>
            <person name="Rosenke K."/>
        </authorList>
    </citation>
    <scope>NUCLEOTIDE SEQUENCE</scope>
    <source>
        <strain evidence="12">92-2</strain>
    </source>
</reference>
<feature type="transmembrane region" description="Helical" evidence="10">
    <location>
        <begin position="410"/>
        <end position="427"/>
    </location>
</feature>
<feature type="chain" id="PRO_5012194334" evidence="11">
    <location>
        <begin position="22"/>
        <end position="560"/>
    </location>
</feature>
<keyword evidence="4 10" id="KW-0812">Transmembrane</keyword>
<keyword evidence="5" id="KW-0029">Amino-acid transport</keyword>
<feature type="transmembrane region" description="Helical" evidence="10">
    <location>
        <begin position="358"/>
        <end position="376"/>
    </location>
</feature>
<keyword evidence="11" id="KW-0732">Signal</keyword>
<evidence type="ECO:0000256" key="3">
    <source>
        <dbReference type="ARBA" id="ARBA00022475"/>
    </source>
</evidence>
<dbReference type="PANTHER" id="PTHR11795">
    <property type="entry name" value="BRANCHED-CHAIN AMINO ACID TRANSPORT SYSTEM PERMEASE PROTEIN LIVH"/>
    <property type="match status" value="1"/>
</dbReference>
<dbReference type="InterPro" id="IPR052157">
    <property type="entry name" value="BCAA_transport_permease"/>
</dbReference>
<dbReference type="GO" id="GO:0022857">
    <property type="term" value="F:transmembrane transporter activity"/>
    <property type="evidence" value="ECO:0007669"/>
    <property type="project" value="InterPro"/>
</dbReference>
<dbReference type="NCBIfam" id="TIGR03409">
    <property type="entry name" value="urea_trans_UrtB"/>
    <property type="match status" value="1"/>
</dbReference>
<dbReference type="AlphaFoldDB" id="A0A212JPQ4"/>
<evidence type="ECO:0000256" key="6">
    <source>
        <dbReference type="ARBA" id="ARBA00022989"/>
    </source>
</evidence>
<dbReference type="EMBL" id="FLUP01000001">
    <property type="protein sequence ID" value="SBW01409.1"/>
    <property type="molecule type" value="Genomic_DNA"/>
</dbReference>
<dbReference type="InterPro" id="IPR017779">
    <property type="entry name" value="ABC_UrtB_bac"/>
</dbReference>
<evidence type="ECO:0000256" key="5">
    <source>
        <dbReference type="ARBA" id="ARBA00022970"/>
    </source>
</evidence>
<gene>
    <name evidence="12" type="ORF">KM92DES2_11493</name>
</gene>
<evidence type="ECO:0000256" key="10">
    <source>
        <dbReference type="SAM" id="Phobius"/>
    </source>
</evidence>
<sequence length="560" mass="58404">MRTALLLCCLIIFSLPPAVLASGPEPDGNAGGAVSTPSASPVQTSPSNLPADLLKALVSPKVADRDAAIAALEKDDSSLAAPLREKLLEALLRNTLLADAAAGALFVSDDAGQARPLDAKGELGAAQSADALRKVGTSNRQRQRITDILNAQALTSTDTAKRRQASAALMDSATPPLKAEALNKLLTGEKDEAVRGNLNAALALYVAADPAAVRSDQLAAVKALNSNGSPAALSALRTLAASSDAAVAKAADDALYSQRVSAQWAQFFEMLFFGTSLGSILVLAAIGLAITFGVMGVINMAHGELIMLGAYTAWGMQQLLPGQPGLALILAVPAAFLVSGGTGVLLEKTVIRFLYGRPLETLLATFGISLVLQQAVRTMFSPLNRAVQNPEFMSGVWQITQHFSLTCNRVYIILFCLGVFALIHVAMHRTRLGLEVRAVSQNRAIARCMGIRASRVDALTFGLGSGVAGMAGVALSQVSNVGPNLGQTYIVDSFMVVVFGGVGNLWGTLTGGLALGIANKFLEPASGAMLSKIIILVCLILFIQKRPRGLFPQKGRAVEA</sequence>
<evidence type="ECO:0000256" key="2">
    <source>
        <dbReference type="ARBA" id="ARBA00022448"/>
    </source>
</evidence>
<dbReference type="GO" id="GO:0006865">
    <property type="term" value="P:amino acid transport"/>
    <property type="evidence" value="ECO:0007669"/>
    <property type="project" value="UniProtKB-KW"/>
</dbReference>
<evidence type="ECO:0000256" key="7">
    <source>
        <dbReference type="ARBA" id="ARBA00023136"/>
    </source>
</evidence>
<evidence type="ECO:0000256" key="11">
    <source>
        <dbReference type="SAM" id="SignalP"/>
    </source>
</evidence>
<feature type="transmembrane region" description="Helical" evidence="10">
    <location>
        <begin position="326"/>
        <end position="346"/>
    </location>
</feature>
<feature type="compositionally biased region" description="Polar residues" evidence="9">
    <location>
        <begin position="35"/>
        <end position="46"/>
    </location>
</feature>
<comment type="subcellular location">
    <subcellularLocation>
        <location evidence="1">Cell membrane</location>
        <topology evidence="1">Multi-pass membrane protein</topology>
    </subcellularLocation>
</comment>
<proteinExistence type="inferred from homology"/>
<dbReference type="GO" id="GO:0005886">
    <property type="term" value="C:plasma membrane"/>
    <property type="evidence" value="ECO:0007669"/>
    <property type="project" value="UniProtKB-SubCell"/>
</dbReference>
<dbReference type="InterPro" id="IPR001851">
    <property type="entry name" value="ABC_transp_permease"/>
</dbReference>
<name>A0A212JPQ4_9BACT</name>
<protein>
    <submittedName>
        <fullName evidence="12">ABC transporter permease</fullName>
    </submittedName>
</protein>
<feature type="region of interest" description="Disordered" evidence="9">
    <location>
        <begin position="26"/>
        <end position="46"/>
    </location>
</feature>
<keyword evidence="7 10" id="KW-0472">Membrane</keyword>
<feature type="transmembrane region" description="Helical" evidence="10">
    <location>
        <begin position="494"/>
        <end position="518"/>
    </location>
</feature>
<evidence type="ECO:0000256" key="1">
    <source>
        <dbReference type="ARBA" id="ARBA00004651"/>
    </source>
</evidence>